<dbReference type="SUPFAM" id="SSF53474">
    <property type="entry name" value="alpha/beta-Hydrolases"/>
    <property type="match status" value="1"/>
</dbReference>
<dbReference type="GO" id="GO:0005737">
    <property type="term" value="C:cytoplasm"/>
    <property type="evidence" value="ECO:0007669"/>
    <property type="project" value="TreeGrafter"/>
</dbReference>
<dbReference type="NCBIfam" id="NF003417">
    <property type="entry name" value="PRK04813.1"/>
    <property type="match status" value="4"/>
</dbReference>
<dbReference type="PROSITE" id="PS00012">
    <property type="entry name" value="PHOSPHOPANTETHEINE"/>
    <property type="match status" value="3"/>
</dbReference>
<dbReference type="InterPro" id="IPR029058">
    <property type="entry name" value="AB_hydrolase_fold"/>
</dbReference>
<protein>
    <submittedName>
        <fullName evidence="7">Non-ribosomal peptide synthetase</fullName>
    </submittedName>
</protein>
<evidence type="ECO:0000256" key="3">
    <source>
        <dbReference type="ARBA" id="ARBA00022450"/>
    </source>
</evidence>
<dbReference type="Gene3D" id="3.40.50.980">
    <property type="match status" value="8"/>
</dbReference>
<sequence length="4612" mass="511972">MSSIDPRRIAERFAGLPTEQRRVVYEKIRTQGLGIGQFPILSRPSSQQKTCSLSYAQLRQWFLWRLDPDSSAYRITGALILKGALNSEALRGSFAALVARHEALRTVFRDDGEGGAIQVVQAEGDLVWHDIDLSHVLKDEREAAIENQVTQLCDVPFDLEQGPLLRVGLLHLAEEEHLLVVVMHHIISDGWSMQLIIDEFTADYRARVTGETWQPPALPIQYADYALWQRQWMEAGEKERQLVYWQAELGDEHPVLQLPTDRPRRNDGHYHAARHHMVLPESLISGLRKRTQAQGATLFMTLLTGFQALLYRYTGQENIRVGVPIANRHRTEAQGVVGFFVNTQVLSNQLNGCLSLVDALEQVKRAALGAQEHQDLPFEQLVEALQPERSLSHTPLFQVMFNHQRQDHGSLQTLPGLELRTWSLEQGRAQLELTLNVVERKDGSLEASFVYAEELFDATTIKRLARYYTAILQALAEVPKCALSDIELLDKDEQLTLHKWGVNTQRYPDAQPIHQLIERQVEATPEAAALVFEDQSLSYAQLNIRANQLAHYLTDLGVKPETRVGIAVERSIEMVVGLLAILKAGGAYVPLDPDYPAERLAHMVEDSGIELLLTQQHLRDTLSVAESLNVTELDRLDVTQHASTNPEVTLHGEHLAYVIYTSGSTGRPKGVGVSHGPLSMHLQAAGERYGLMPEDRLLQFASISFDAAGEQWLLPLLAGAALVLPQGRYLGTETLATLVQQHAVSVLYLPPAYLRHLYQSLPVGSLSVRLCIAGGEAWSREDFEGIRRVCQPERLFNAYGPAEAVISPTLWSNDTGRLGQSSQVPIGQPIGARKALVLDADLNLVPVGIAGELYLGGIGLARGYLHRPDLSAERFVADPFALGERLYRTGDLVRWREDGQLEYLGRLDHQVKIHGLRIELGEIEAELLAQPAVRAVVVVAQEVPTGSRLVAYVVPQAGSELDTSLLREALGQRLPDYMVPGVVVMLEALPLNANGKVDRKALPEPDLASGLQYEPPNGEVEEALTEIWSEVLGVEQVGRHDNFFELGGHSLLALKVLEKMRHRGLTAQVRTLFQCPELAAFALALTQTSERQEIIIPANRIPDGCSAIQPEMLPLLELNGEEIHEIEVAVPGGACNIQDIYPLAPLQEGILFHHRLQLEGDAYVTQHLLGFDSRERLEAFIAVFNQLIARHDILRTAVLWERIREPVQVVYRHAALALEWLNVNSASSQSVAERLNAEVDPGYHRLDVRRAPMLRALAAYDAEQERWLLQLPSHHLVMDHTTLELLVEEIALIQQGREDELPKPILFRNFVAQARLGVSSEEHEAFFREQLGDVEEPTAPFGLLEVRGDGSDIEEMRLPLGPALAQQVRKQAQHHGVSTASLFHLAWALVLSKTTGRDDVVFGTVLFGRMQGTEGAERALGMFINTLPVRIKMGTQSIEQSLRQTHEALSALLYHEHASLGLAQRGSGLTSGMPLFTSLLNYRYSAPKHEGRSVHAWKGMEVLGGQERTSYPIGMAVDDLGEGFQLVGQVSRTIGAQRLCDYMEAAVVGIVESLQAAPWQAISETSLLGKNEQQLLSGWGENTQQYSEVAPIHQLVERQAAVMPEATALVFEDQSLSYAELNTRANRLSHYLIGLGVEPEARVGIAMERSIEMVVGLLAILKAGGAYVPLDPEYPLERLAFIAEDSGIELLLIQHHLRESLPVADGLSVVELDRLDVAHHAATDPAVALHGENLAYVIYTSGSTGRPKGAAIRHDALTNCMVWMQETYQLTDTDAVLHKAPFGFDVSVWEIFWPLSVGARLVIAQPGDHRDPERIIELIQRHGVTTLNFVPSMLKAFLAYPDVKAKTRLKHIMCGGEAVPATLQQDVAECLDGAHLHDLYGPTETTIHVTHWWCREDAHRQIPIGRPISGTRTYVLDGELNLVPQGVAGELYLGGISLARGYLNRSDLTAERFIADPFTEGERLYRTGDLVRWREDGQLEYLGRLDHQVKIRGLRIELGEIEAELLSQPKIREAVVVAQESSSGSRLVAYVVPQADSEFDTRKLRDRLGQQLPDYMVPGVVVTLDRLPLNANGKVDRKALPEPELASGSQYEPPQGEVEEALAAIWSEVLGVERTGRHDNFFELGGHSLLALKVLERMRHRGLTAQVRTLFQCPELAAFAQALTQTSERQETIIPANRIPDGCSAIQPEMLTLIELNAEQIRVIEATVPGGASNIQDIYPLVQLQEGILFHHRLQEEGDAYVTPRLLGFDSRERLEAFIACFNKLIARHDILRTAVLWENLREPVQVVYRHAELALEWLNVDGVSSQSVAEQLNAKVDPEHHRLDVRRAPMLRALAAYDATQDRWLMQLPGHHLVMDHTTLELLVEEIALIQQGREDELPKTLPFRNFVAKVRLGVSVEEHEAFFHERLGDVEEPTAPFGLLDVRGDGSDIEEVRVPVDTELAQQVRQQAQRHGVGTASLFHLAWALVLSKTTGRDDVVFGTLLFGRMQGTEGAERALGMFINTLPARIELGTNGVADCLRWTHDVLTELLHHEHASLALAQRCSGLPGGTPLFTTLFNYRYSPPEDEDSRASPGMILLDSQERTNYPITMSVDDLTNGFQLVGQVSHTIGAQRLCDYMYSAIAGIVDSLQTAPQKTISEISLLSQAEGQLMREWGENSDHFSDVSSIHHLIERQAEATPEAPALIFEDQSLSYAEFNARANRLAHYLVGLGVRPETRVGIAVERSVEMVVGLLGILKAGGAYVPLDPDYPSDRLAYMVEDSGIELLLTQQHLRESLPVSESLNVIALDQLDVTHHASTNPQVALHGEHLAYVIYTSGSTGRPKGVANRHHALTNRLQWMQNAYGLTADDAVLQKTPFSFDVSVWEFFWPLMKGAQLVVAPPGAHREPAQLVELIRTHKITTLHCVPSMLQAFLAHGGGESEIEACTSLTRLVCSGEALPAELQNQVLARLPHTGLYNLYGPTEAAIDVTHWTCQDDGRNQVAIGQPIAGIRTYVLDGDLNLAPSGVAGELYLGGVGLARGYLHRPDLTAERFIADPFVPGERLYRTGDLVRWREDGQLEYLGRLDYQVKIRGLRIELGEIEAELLAQPEVRESVVVSQEGPGGSRLVAYVVPQDDIPLDTSSLRESLGQRLPDYMVPGVVVILDVVPLNPNGKVDRKALPEPDLTSGSQHEPPQGEMEEALAEIWSDILGVERVGRHDNFFGLGGHSLLALKVLEQMRHLGLTTQVRTLFQFPELAAFAQAIAHKPLREEIVIPPNRIPCGCQAIEPEMLTLIELNTEEISTIEAAVPSGAANIQDIYPLVPLQEGILFHHRLQQKGDAYVTPRLLGFDSRERLEAFIAGFNQLIARHDILRTAVLWEGLREPVQVVSRHAVLEIEWSVVPDESTGLVAEWLYTQVDPEYRRLDVRQAPLLRAVAAYDAEQERWLLQLPSHHLVMDHTTLELLVEEIVLIQQGREDALPKPLPFRNFVAQARLGVGAEAHENFFREQLSEVEEPTAPFGLLEVRGDGSDIEEVRVPLESELARQVRRQAQRHGVSTASLFHLAWALVLSKTTGRDDVVFGTVLFGRMQGMEGAERALGMFINTLPVRIKIGSQKVDQCLRDTHDALSELLHHEHASLGLAQRCSGLPGGTPLFTSLLNYRYSAPQQDESPVHTWEGMEVLGGQERTNYPIGIAVDDLGEGFQLVGQVSRSVGAQRLCDYMRAAVVGIVESLHSAPEQLLSEVSLLGKNERQLLSEWGESSHPHPGGQSIHQLIERQSIKTPEATALIFAKQRLSYDELNTRANCLAHYLIGLGVKPETRVGIAMERSVEMVVGLLGILKAGGTYVPLDPEYPADRLAYIVDDSGIELLLIQQSLRDTLPIVESLNVIELDQLDVDHHASTNPGVALHGEHLAYVIYTSGSTGKPKGAAIRHDALTNCMVWMQQTYQLNDKDAVLHKAPFGFDVSVWEIFWPLSVGARLVVAQPGDHRDPERIIELIRRHEVTTLNFVPSMLKAFLAYPDVRAKTRLKHIMCGGEAVPASLQQDVAECLDGANLHDLYGPTETTIHVTHWWCRDEAQRQIPIGRPITGTRAYVLDGELNLVPQGVAGELYLGGVSLARGYLNRSDLTAERFVADPFTAGERLYRTGDLVRWREDGQLEYLGRLDHQVKIRGLRIELGEIEAELLSQPEIREAVVVAQEDPDVSRLVAYVVLQADIKLDTSALRERLGQQLPDYMVPGVIATIDALPLNANGKVERKALPKSHLAETREYVLPSTPEAWQLAEIWQEVLGVEQVGETDNFFELGGDSLLSLKVMGRVQALQEPKINFKLFDLMRKPTIADLLGVRNHTEVLPKGAVMLNGECRAQPPLFCIHAVMGTVFDYQPLARRLQGVCTVYGLSCRMLTDPEHRDLSLETMADDYVETIRRIQPEGPYRLLGWSLGGALAAMIAARLEALGQDVSQLALVDPYIPSSGLHSKDSWQQDFVNFASVILPGVSLEAHGGNEDSREEPNEEEVAIKLSRLMATFDAYGREGYAALSSEELARIFCVARHLKHLSLQLDTLPELNCDADCWWESGRAWEERQVLEEQLKRIPRTSIENPNDHFSIVGDEVLISQVEELLAASAHRYIGEQAPA</sequence>
<dbReference type="SUPFAM" id="SSF47336">
    <property type="entry name" value="ACP-like"/>
    <property type="match status" value="4"/>
</dbReference>
<dbReference type="InterPro" id="IPR025110">
    <property type="entry name" value="AMP-bd_C"/>
</dbReference>
<dbReference type="GO" id="GO:0044550">
    <property type="term" value="P:secondary metabolite biosynthetic process"/>
    <property type="evidence" value="ECO:0007669"/>
    <property type="project" value="UniProtKB-ARBA"/>
</dbReference>
<dbReference type="Pfam" id="PF00975">
    <property type="entry name" value="Thioesterase"/>
    <property type="match status" value="1"/>
</dbReference>
<dbReference type="GO" id="GO:0031177">
    <property type="term" value="F:phosphopantetheine binding"/>
    <property type="evidence" value="ECO:0007669"/>
    <property type="project" value="TreeGrafter"/>
</dbReference>
<accession>A0A3D0KB50</accession>
<comment type="cofactor">
    <cofactor evidence="1">
        <name>pantetheine 4'-phosphate</name>
        <dbReference type="ChEBI" id="CHEBI:47942"/>
    </cofactor>
</comment>
<dbReference type="Pfam" id="PF00550">
    <property type="entry name" value="PP-binding"/>
    <property type="match status" value="4"/>
</dbReference>
<dbReference type="Gene3D" id="2.30.38.10">
    <property type="entry name" value="Luciferase, Domain 3"/>
    <property type="match status" value="4"/>
</dbReference>
<feature type="domain" description="Carrier" evidence="6">
    <location>
        <begin position="2093"/>
        <end position="2167"/>
    </location>
</feature>
<dbReference type="CDD" id="cd19544">
    <property type="entry name" value="E-C_NRPS"/>
    <property type="match status" value="3"/>
</dbReference>
<dbReference type="Gene3D" id="3.40.50.1820">
    <property type="entry name" value="alpha/beta hydrolase"/>
    <property type="match status" value="1"/>
</dbReference>
<dbReference type="NCBIfam" id="TIGR01733">
    <property type="entry name" value="AA-adenyl-dom"/>
    <property type="match status" value="4"/>
</dbReference>
<dbReference type="FunFam" id="3.30.559.10:FF:000012">
    <property type="entry name" value="Non-ribosomal peptide synthetase"/>
    <property type="match status" value="1"/>
</dbReference>
<dbReference type="FunFam" id="1.10.1200.10:FF:000005">
    <property type="entry name" value="Nonribosomal peptide synthetase 1"/>
    <property type="match status" value="3"/>
</dbReference>
<dbReference type="PANTHER" id="PTHR45527:SF1">
    <property type="entry name" value="FATTY ACID SYNTHASE"/>
    <property type="match status" value="1"/>
</dbReference>
<keyword evidence="3" id="KW-0596">Phosphopantetheine</keyword>
<dbReference type="InterPro" id="IPR001242">
    <property type="entry name" value="Condensation_dom"/>
</dbReference>
<dbReference type="InterPro" id="IPR023213">
    <property type="entry name" value="CAT-like_dom_sf"/>
</dbReference>
<dbReference type="InterPro" id="IPR020802">
    <property type="entry name" value="TesA-like"/>
</dbReference>
<dbReference type="FunFam" id="3.40.50.980:FF:000001">
    <property type="entry name" value="Non-ribosomal peptide synthetase"/>
    <property type="match status" value="4"/>
</dbReference>
<dbReference type="PROSITE" id="PS00455">
    <property type="entry name" value="AMP_BINDING"/>
    <property type="match status" value="4"/>
</dbReference>
<reference evidence="7" key="1">
    <citation type="journal article" date="2018" name="Nat. Biotechnol.">
        <title>A standardized bacterial taxonomy based on genome phylogeny substantially revises the tree of life.</title>
        <authorList>
            <person name="Parks D.H."/>
            <person name="Chuvochina M."/>
            <person name="Waite D.W."/>
            <person name="Rinke C."/>
            <person name="Skarshewski A."/>
            <person name="Chaumeil P.A."/>
            <person name="Hugenholtz P."/>
        </authorList>
    </citation>
    <scope>NUCLEOTIDE SEQUENCE [LARGE SCALE GENOMIC DNA]</scope>
    <source>
        <strain evidence="7">UBA11284</strain>
    </source>
</reference>
<dbReference type="GO" id="GO:0003824">
    <property type="term" value="F:catalytic activity"/>
    <property type="evidence" value="ECO:0007669"/>
    <property type="project" value="InterPro"/>
</dbReference>
<evidence type="ECO:0000313" key="7">
    <source>
        <dbReference type="EMBL" id="HCA00782.1"/>
    </source>
</evidence>
<evidence type="ECO:0000256" key="4">
    <source>
        <dbReference type="ARBA" id="ARBA00022553"/>
    </source>
</evidence>
<dbReference type="InterPro" id="IPR000873">
    <property type="entry name" value="AMP-dep_synth/lig_dom"/>
</dbReference>
<dbReference type="Gene3D" id="3.30.300.30">
    <property type="match status" value="4"/>
</dbReference>
<dbReference type="Pfam" id="PF00668">
    <property type="entry name" value="Condensation"/>
    <property type="match status" value="4"/>
</dbReference>
<dbReference type="Pfam" id="PF00501">
    <property type="entry name" value="AMP-binding"/>
    <property type="match status" value="4"/>
</dbReference>
<keyword evidence="4" id="KW-0597">Phosphoprotein</keyword>
<organism evidence="7">
    <name type="scientific">Halomonas campaniensis</name>
    <dbReference type="NCBI Taxonomy" id="213554"/>
    <lineage>
        <taxon>Bacteria</taxon>
        <taxon>Pseudomonadati</taxon>
        <taxon>Pseudomonadota</taxon>
        <taxon>Gammaproteobacteria</taxon>
        <taxon>Oceanospirillales</taxon>
        <taxon>Halomonadaceae</taxon>
        <taxon>Halomonas</taxon>
    </lineage>
</organism>
<dbReference type="GO" id="GO:0043041">
    <property type="term" value="P:amino acid activation for nonribosomal peptide biosynthetic process"/>
    <property type="evidence" value="ECO:0007669"/>
    <property type="project" value="TreeGrafter"/>
</dbReference>
<comment type="caution">
    <text evidence="7">The sequence shown here is derived from an EMBL/GenBank/DDBJ whole genome shotgun (WGS) entry which is preliminary data.</text>
</comment>
<dbReference type="SUPFAM" id="SSF56801">
    <property type="entry name" value="Acetyl-CoA synthetase-like"/>
    <property type="match status" value="4"/>
</dbReference>
<dbReference type="CDD" id="cd17649">
    <property type="entry name" value="A_NRPS_PvdJ-like"/>
    <property type="match status" value="1"/>
</dbReference>
<dbReference type="CDD" id="cd05930">
    <property type="entry name" value="A_NRPS"/>
    <property type="match status" value="2"/>
</dbReference>
<gene>
    <name evidence="7" type="ORF">DEO68_01050</name>
</gene>
<dbReference type="InterPro" id="IPR006162">
    <property type="entry name" value="Ppantetheine_attach_site"/>
</dbReference>
<dbReference type="InterPro" id="IPR009081">
    <property type="entry name" value="PP-bd_ACP"/>
</dbReference>
<dbReference type="Gene3D" id="1.10.1200.10">
    <property type="entry name" value="ACP-like"/>
    <property type="match status" value="4"/>
</dbReference>
<dbReference type="CDD" id="cd17646">
    <property type="entry name" value="A_NRPS_AB3403-like"/>
    <property type="match status" value="1"/>
</dbReference>
<dbReference type="EMBL" id="DOTR01000008">
    <property type="protein sequence ID" value="HCA00782.1"/>
    <property type="molecule type" value="Genomic_DNA"/>
</dbReference>
<feature type="domain" description="Carrier" evidence="6">
    <location>
        <begin position="4251"/>
        <end position="4328"/>
    </location>
</feature>
<dbReference type="SMART" id="SM00824">
    <property type="entry name" value="PKS_TE"/>
    <property type="match status" value="1"/>
</dbReference>
<feature type="domain" description="Carrier" evidence="6">
    <location>
        <begin position="1015"/>
        <end position="1089"/>
    </location>
</feature>
<feature type="region of interest" description="Disordered" evidence="5">
    <location>
        <begin position="3155"/>
        <end position="3177"/>
    </location>
</feature>
<dbReference type="CDD" id="cd19531">
    <property type="entry name" value="LCL_NRPS-like"/>
    <property type="match status" value="1"/>
</dbReference>
<name>A0A3D0KB50_9GAMM</name>
<feature type="domain" description="Carrier" evidence="6">
    <location>
        <begin position="3173"/>
        <end position="3247"/>
    </location>
</feature>
<dbReference type="FunFam" id="2.30.38.10:FF:000001">
    <property type="entry name" value="Non-ribosomal peptide synthetase PvdI"/>
    <property type="match status" value="4"/>
</dbReference>
<dbReference type="Gene3D" id="3.30.559.10">
    <property type="entry name" value="Chloramphenicol acetyltransferase-like domain"/>
    <property type="match status" value="4"/>
</dbReference>
<dbReference type="PANTHER" id="PTHR45527">
    <property type="entry name" value="NONRIBOSOMAL PEPTIDE SYNTHETASE"/>
    <property type="match status" value="1"/>
</dbReference>
<dbReference type="InterPro" id="IPR020845">
    <property type="entry name" value="AMP-binding_CS"/>
</dbReference>
<evidence type="ECO:0000259" key="6">
    <source>
        <dbReference type="PROSITE" id="PS50075"/>
    </source>
</evidence>
<dbReference type="FunFam" id="3.40.50.980:FF:000002">
    <property type="entry name" value="Enterobactin synthetase component F"/>
    <property type="match status" value="3"/>
</dbReference>
<dbReference type="InterPro" id="IPR036736">
    <property type="entry name" value="ACP-like_sf"/>
</dbReference>
<proteinExistence type="inferred from homology"/>
<evidence type="ECO:0000256" key="5">
    <source>
        <dbReference type="SAM" id="MobiDB-lite"/>
    </source>
</evidence>
<dbReference type="InterPro" id="IPR001031">
    <property type="entry name" value="Thioesterase"/>
</dbReference>
<comment type="similarity">
    <text evidence="2">Belongs to the ATP-dependent AMP-binding enzyme family.</text>
</comment>
<dbReference type="Gene3D" id="3.30.559.30">
    <property type="entry name" value="Nonribosomal peptide synthetase, condensation domain"/>
    <property type="match status" value="4"/>
</dbReference>
<dbReference type="InterPro" id="IPR010071">
    <property type="entry name" value="AA_adenyl_dom"/>
</dbReference>
<dbReference type="PROSITE" id="PS50075">
    <property type="entry name" value="CARRIER"/>
    <property type="match status" value="4"/>
</dbReference>
<evidence type="ECO:0000256" key="2">
    <source>
        <dbReference type="ARBA" id="ARBA00006432"/>
    </source>
</evidence>
<evidence type="ECO:0000256" key="1">
    <source>
        <dbReference type="ARBA" id="ARBA00001957"/>
    </source>
</evidence>
<dbReference type="SUPFAM" id="SSF52777">
    <property type="entry name" value="CoA-dependent acyltransferases"/>
    <property type="match status" value="8"/>
</dbReference>
<dbReference type="FunFam" id="3.40.50.12780:FF:000012">
    <property type="entry name" value="Non-ribosomal peptide synthetase"/>
    <property type="match status" value="4"/>
</dbReference>
<dbReference type="FunFam" id="3.30.300.30:FF:000010">
    <property type="entry name" value="Enterobactin synthetase component F"/>
    <property type="match status" value="4"/>
</dbReference>
<dbReference type="InterPro" id="IPR045851">
    <property type="entry name" value="AMP-bd_C_sf"/>
</dbReference>
<dbReference type="Pfam" id="PF13193">
    <property type="entry name" value="AMP-binding_C"/>
    <property type="match status" value="4"/>
</dbReference>